<evidence type="ECO:0000256" key="3">
    <source>
        <dbReference type="ARBA" id="ARBA00022475"/>
    </source>
</evidence>
<dbReference type="PANTHER" id="PTHR21421">
    <property type="entry name" value="GUSTATORY RECEPTOR"/>
    <property type="match status" value="1"/>
</dbReference>
<evidence type="ECO:0000256" key="2">
    <source>
        <dbReference type="ARBA" id="ARBA00005327"/>
    </source>
</evidence>
<keyword evidence="3" id="KW-1003">Cell membrane</keyword>
<evidence type="ECO:0008006" key="12">
    <source>
        <dbReference type="Google" id="ProtNLM"/>
    </source>
</evidence>
<feature type="transmembrane region" description="Helical" evidence="8">
    <location>
        <begin position="255"/>
        <end position="276"/>
    </location>
</feature>
<evidence type="ECO:0000256" key="5">
    <source>
        <dbReference type="ARBA" id="ARBA00022989"/>
    </source>
</evidence>
<comment type="subcellular location">
    <subcellularLocation>
        <location evidence="1">Cell membrane</location>
        <topology evidence="1">Multi-pass membrane protein</topology>
    </subcellularLocation>
</comment>
<dbReference type="GO" id="GO:0050916">
    <property type="term" value="P:sensory perception of sweet taste"/>
    <property type="evidence" value="ECO:0007669"/>
    <property type="project" value="UniProtKB-ARBA"/>
</dbReference>
<comment type="similarity">
    <text evidence="2">Belongs to the insect chemoreceptor superfamily. Gustatory receptor (GR) family. Gr5a subfamily.</text>
</comment>
<accession>A0A834M958</accession>
<keyword evidence="11" id="KW-1185">Reference proteome</keyword>
<proteinExistence type="inferred from homology"/>
<dbReference type="GO" id="GO:0005886">
    <property type="term" value="C:plasma membrane"/>
    <property type="evidence" value="ECO:0007669"/>
    <property type="project" value="UniProtKB-SubCell"/>
</dbReference>
<gene>
    <name evidence="10" type="ORF">GWI33_014359</name>
</gene>
<keyword evidence="6 8" id="KW-0472">Membrane</keyword>
<evidence type="ECO:0000256" key="4">
    <source>
        <dbReference type="ARBA" id="ARBA00022692"/>
    </source>
</evidence>
<comment type="caution">
    <text evidence="10">The sequence shown here is derived from an EMBL/GenBank/DDBJ whole genome shotgun (WGS) entry which is preliminary data.</text>
</comment>
<evidence type="ECO:0000313" key="10">
    <source>
        <dbReference type="EMBL" id="KAF7272881.1"/>
    </source>
</evidence>
<organism evidence="10 11">
    <name type="scientific">Rhynchophorus ferrugineus</name>
    <name type="common">Red palm weevil</name>
    <name type="synonym">Curculio ferrugineus</name>
    <dbReference type="NCBI Taxonomy" id="354439"/>
    <lineage>
        <taxon>Eukaryota</taxon>
        <taxon>Metazoa</taxon>
        <taxon>Ecdysozoa</taxon>
        <taxon>Arthropoda</taxon>
        <taxon>Hexapoda</taxon>
        <taxon>Insecta</taxon>
        <taxon>Pterygota</taxon>
        <taxon>Neoptera</taxon>
        <taxon>Endopterygota</taxon>
        <taxon>Coleoptera</taxon>
        <taxon>Polyphaga</taxon>
        <taxon>Cucujiformia</taxon>
        <taxon>Curculionidae</taxon>
        <taxon>Dryophthorinae</taxon>
        <taxon>Rhynchophorus</taxon>
    </lineage>
</organism>
<evidence type="ECO:0000313" key="11">
    <source>
        <dbReference type="Proteomes" id="UP000625711"/>
    </source>
</evidence>
<name>A0A834M958_RHYFE</name>
<feature type="transmembrane region" description="Helical" evidence="8">
    <location>
        <begin position="327"/>
        <end position="345"/>
    </location>
</feature>
<keyword evidence="4 8" id="KW-0812">Transmembrane</keyword>
<dbReference type="OrthoDB" id="5800391at2759"/>
<evidence type="ECO:0000256" key="6">
    <source>
        <dbReference type="ARBA" id="ARBA00023136"/>
    </source>
</evidence>
<dbReference type="Pfam" id="PF06151">
    <property type="entry name" value="Trehalose_recp"/>
    <property type="match status" value="1"/>
</dbReference>
<reference evidence="10" key="1">
    <citation type="submission" date="2020-08" db="EMBL/GenBank/DDBJ databases">
        <title>Genome sequencing and assembly of the red palm weevil Rhynchophorus ferrugineus.</title>
        <authorList>
            <person name="Dias G.B."/>
            <person name="Bergman C.M."/>
            <person name="Manee M."/>
        </authorList>
    </citation>
    <scope>NUCLEOTIDE SEQUENCE</scope>
    <source>
        <strain evidence="10">AA-2017</strain>
        <tissue evidence="10">Whole larva</tissue>
    </source>
</reference>
<feature type="chain" id="PRO_5032495206" description="Gustatory receptor" evidence="9">
    <location>
        <begin position="19"/>
        <end position="351"/>
    </location>
</feature>
<feature type="transmembrane region" description="Helical" evidence="8">
    <location>
        <begin position="34"/>
        <end position="51"/>
    </location>
</feature>
<keyword evidence="9" id="KW-0732">Signal</keyword>
<feature type="transmembrane region" description="Helical" evidence="8">
    <location>
        <begin position="147"/>
        <end position="169"/>
    </location>
</feature>
<feature type="transmembrane region" description="Helical" evidence="8">
    <location>
        <begin position="119"/>
        <end position="135"/>
    </location>
</feature>
<dbReference type="Proteomes" id="UP000625711">
    <property type="component" value="Unassembled WGS sequence"/>
</dbReference>
<evidence type="ECO:0000256" key="8">
    <source>
        <dbReference type="SAM" id="Phobius"/>
    </source>
</evidence>
<dbReference type="AlphaFoldDB" id="A0A834M958"/>
<dbReference type="PANTHER" id="PTHR21421:SF29">
    <property type="entry name" value="GUSTATORY RECEPTOR 5A FOR TREHALOSE-RELATED"/>
    <property type="match status" value="1"/>
</dbReference>
<feature type="transmembrane region" description="Helical" evidence="8">
    <location>
        <begin position="84"/>
        <end position="107"/>
    </location>
</feature>
<dbReference type="GO" id="GO:0008527">
    <property type="term" value="F:taste receptor activity"/>
    <property type="evidence" value="ECO:0007669"/>
    <property type="project" value="InterPro"/>
</dbReference>
<dbReference type="InterPro" id="IPR009318">
    <property type="entry name" value="Gustatory_rcpt"/>
</dbReference>
<feature type="signal peptide" evidence="9">
    <location>
        <begin position="1"/>
        <end position="18"/>
    </location>
</feature>
<protein>
    <recommendedName>
        <fullName evidence="12">Gustatory receptor</fullName>
    </recommendedName>
</protein>
<sequence>MIVSVILALLSALQVVLCFYYLTQQVDKFASSTEFVYVTTVFIYRVFFLRISMKWRDFLKPWAEIDLMMSNYPVLEKYHRKMKLIAFVFIFFAVGEHIFFMFSKGLYNLDQNFVENLDSYFQAIFNFIFFIIPYNRCLGCILQVLNWFSTLTWTFADIYLVVVTIPLTFRLRQINKKLKFLIRHQIKDENQWQNIREHFFQVTQICEHTENYMTHVLTVSFCNKLYVVLYQLLGFIREHQTKLYYFYDPNFFSRLYFGVSFAIILCRLVTVTWFSASIDSESQDIAKSLFSVPSDIYNTEVERFVLNITVSPPILSGFKMFHMTKSLILKIATSIIVYELVLIKFQTKVNI</sequence>
<dbReference type="EMBL" id="JAACXV010013659">
    <property type="protein sequence ID" value="KAF7272881.1"/>
    <property type="molecule type" value="Genomic_DNA"/>
</dbReference>
<keyword evidence="5 8" id="KW-1133">Transmembrane helix</keyword>
<evidence type="ECO:0000256" key="1">
    <source>
        <dbReference type="ARBA" id="ARBA00004651"/>
    </source>
</evidence>
<keyword evidence="7" id="KW-0675">Receptor</keyword>
<evidence type="ECO:0000256" key="7">
    <source>
        <dbReference type="ARBA" id="ARBA00023170"/>
    </source>
</evidence>
<evidence type="ECO:0000256" key="9">
    <source>
        <dbReference type="SAM" id="SignalP"/>
    </source>
</evidence>